<reference evidence="2" key="1">
    <citation type="submission" date="2014-12" db="EMBL/GenBank/DDBJ databases">
        <title>Insight into the proteome of Arion vulgaris.</title>
        <authorList>
            <person name="Aradska J."/>
            <person name="Bulat T."/>
            <person name="Smidak R."/>
            <person name="Sarate P."/>
            <person name="Gangsoo J."/>
            <person name="Sialana F."/>
            <person name="Bilban M."/>
            <person name="Lubec G."/>
        </authorList>
    </citation>
    <scope>NUCLEOTIDE SEQUENCE</scope>
    <source>
        <tissue evidence="2">Skin</tissue>
    </source>
</reference>
<evidence type="ECO:0000313" key="2">
    <source>
        <dbReference type="EMBL" id="CEK60647.1"/>
    </source>
</evidence>
<feature type="non-terminal residue" evidence="2">
    <location>
        <position position="89"/>
    </location>
</feature>
<gene>
    <name evidence="2" type="primary">ORF39999</name>
</gene>
<name>A0A0B6YWX2_9EUPU</name>
<sequence length="89" mass="9593">KDISPTESKIETTSSTPSEKRSRPESGYFSNEVHSESREGMDGSLSEESDHAGTIKHRPKKQNVVIPNSELNSGKSESCLSNAVENGGT</sequence>
<evidence type="ECO:0000256" key="1">
    <source>
        <dbReference type="SAM" id="MobiDB-lite"/>
    </source>
</evidence>
<feature type="compositionally biased region" description="Basic and acidic residues" evidence="1">
    <location>
        <begin position="1"/>
        <end position="10"/>
    </location>
</feature>
<feature type="region of interest" description="Disordered" evidence="1">
    <location>
        <begin position="1"/>
        <end position="89"/>
    </location>
</feature>
<protein>
    <submittedName>
        <fullName evidence="2">Uncharacterized protein</fullName>
    </submittedName>
</protein>
<dbReference type="EMBL" id="HACG01013782">
    <property type="protein sequence ID" value="CEK60647.1"/>
    <property type="molecule type" value="Transcribed_RNA"/>
</dbReference>
<accession>A0A0B6YWX2</accession>
<feature type="compositionally biased region" description="Polar residues" evidence="1">
    <location>
        <begin position="65"/>
        <end position="89"/>
    </location>
</feature>
<dbReference type="AlphaFoldDB" id="A0A0B6YWX2"/>
<proteinExistence type="predicted"/>
<organism evidence="2">
    <name type="scientific">Arion vulgaris</name>
    <dbReference type="NCBI Taxonomy" id="1028688"/>
    <lineage>
        <taxon>Eukaryota</taxon>
        <taxon>Metazoa</taxon>
        <taxon>Spiralia</taxon>
        <taxon>Lophotrochozoa</taxon>
        <taxon>Mollusca</taxon>
        <taxon>Gastropoda</taxon>
        <taxon>Heterobranchia</taxon>
        <taxon>Euthyneura</taxon>
        <taxon>Panpulmonata</taxon>
        <taxon>Eupulmonata</taxon>
        <taxon>Stylommatophora</taxon>
        <taxon>Helicina</taxon>
        <taxon>Arionoidea</taxon>
        <taxon>Arionidae</taxon>
        <taxon>Arion</taxon>
    </lineage>
</organism>
<feature type="non-terminal residue" evidence="2">
    <location>
        <position position="1"/>
    </location>
</feature>